<sequence length="259" mass="27348">MEQAPEEAEAPLMTEEQRQLLMQPFATVKAEFADLDGLRWTQTALSKLQPRSAAARLASPSTPGTVPRPLLAPCLQPRSAAARLASPSSNANGNVNGTAHTTINSNSNKFVVLTYADLASFSVDDTIRVSSSSSSSCLPFPPSMFSPSPSSHPLSATLPPPLPPPDPPYRIETSPACSPPSKSQSHGLGLAGGDGSERGAFLAGIKPPHHLPLPLTPSGLRISDDAMRGLGVDEDECEDPDEDGDDEHEDEDEDYEDGD</sequence>
<protein>
    <submittedName>
        <fullName evidence="2">Uncharacterized protein</fullName>
    </submittedName>
</protein>
<organism evidence="2 3">
    <name type="scientific">Psilocybe cyanescens</name>
    <dbReference type="NCBI Taxonomy" id="93625"/>
    <lineage>
        <taxon>Eukaryota</taxon>
        <taxon>Fungi</taxon>
        <taxon>Dikarya</taxon>
        <taxon>Basidiomycota</taxon>
        <taxon>Agaricomycotina</taxon>
        <taxon>Agaricomycetes</taxon>
        <taxon>Agaricomycetidae</taxon>
        <taxon>Agaricales</taxon>
        <taxon>Agaricineae</taxon>
        <taxon>Strophariaceae</taxon>
        <taxon>Psilocybe</taxon>
    </lineage>
</organism>
<name>A0A409XAX9_PSICY</name>
<dbReference type="InParanoid" id="A0A409XAX9"/>
<accession>A0A409XAX9</accession>
<feature type="compositionally biased region" description="Pro residues" evidence="1">
    <location>
        <begin position="158"/>
        <end position="168"/>
    </location>
</feature>
<dbReference type="OrthoDB" id="2757916at2759"/>
<proteinExistence type="predicted"/>
<feature type="compositionally biased region" description="Acidic residues" evidence="1">
    <location>
        <begin position="232"/>
        <end position="259"/>
    </location>
</feature>
<feature type="region of interest" description="Disordered" evidence="1">
    <location>
        <begin position="132"/>
        <end position="259"/>
    </location>
</feature>
<comment type="caution">
    <text evidence="2">The sequence shown here is derived from an EMBL/GenBank/DDBJ whole genome shotgun (WGS) entry which is preliminary data.</text>
</comment>
<evidence type="ECO:0000313" key="3">
    <source>
        <dbReference type="Proteomes" id="UP000283269"/>
    </source>
</evidence>
<dbReference type="EMBL" id="NHYD01002189">
    <property type="protein sequence ID" value="PPQ87880.1"/>
    <property type="molecule type" value="Genomic_DNA"/>
</dbReference>
<feature type="compositionally biased region" description="Low complexity" evidence="1">
    <location>
        <begin position="145"/>
        <end position="157"/>
    </location>
</feature>
<dbReference type="AlphaFoldDB" id="A0A409XAX9"/>
<dbReference type="Proteomes" id="UP000283269">
    <property type="component" value="Unassembled WGS sequence"/>
</dbReference>
<evidence type="ECO:0000313" key="2">
    <source>
        <dbReference type="EMBL" id="PPQ87880.1"/>
    </source>
</evidence>
<evidence type="ECO:0000256" key="1">
    <source>
        <dbReference type="SAM" id="MobiDB-lite"/>
    </source>
</evidence>
<keyword evidence="3" id="KW-1185">Reference proteome</keyword>
<reference evidence="2 3" key="1">
    <citation type="journal article" date="2018" name="Evol. Lett.">
        <title>Horizontal gene cluster transfer increased hallucinogenic mushroom diversity.</title>
        <authorList>
            <person name="Reynolds H.T."/>
            <person name="Vijayakumar V."/>
            <person name="Gluck-Thaler E."/>
            <person name="Korotkin H.B."/>
            <person name="Matheny P.B."/>
            <person name="Slot J.C."/>
        </authorList>
    </citation>
    <scope>NUCLEOTIDE SEQUENCE [LARGE SCALE GENOMIC DNA]</scope>
    <source>
        <strain evidence="2 3">2631</strain>
    </source>
</reference>
<gene>
    <name evidence="2" type="ORF">CVT25_000717</name>
</gene>